<evidence type="ECO:0008006" key="5">
    <source>
        <dbReference type="Google" id="ProtNLM"/>
    </source>
</evidence>
<dbReference type="InterPro" id="IPR025420">
    <property type="entry name" value="DUF4143"/>
</dbReference>
<dbReference type="Gene3D" id="3.40.50.300">
    <property type="entry name" value="P-loop containing nucleotide triphosphate hydrolases"/>
    <property type="match status" value="1"/>
</dbReference>
<dbReference type="PANTHER" id="PTHR33295:SF18">
    <property type="entry name" value="AAA+ ATPASE DOMAIN-CONTAINING PROTEIN"/>
    <property type="match status" value="1"/>
</dbReference>
<evidence type="ECO:0000259" key="1">
    <source>
        <dbReference type="Pfam" id="PF13173"/>
    </source>
</evidence>
<dbReference type="Proteomes" id="UP000179010">
    <property type="component" value="Unassembled WGS sequence"/>
</dbReference>
<accession>A0A1F4PM65</accession>
<protein>
    <recommendedName>
        <fullName evidence="5">ATPase</fullName>
    </recommendedName>
</protein>
<evidence type="ECO:0000259" key="2">
    <source>
        <dbReference type="Pfam" id="PF13635"/>
    </source>
</evidence>
<proteinExistence type="predicted"/>
<feature type="domain" description="AAA" evidence="1">
    <location>
        <begin position="17"/>
        <end position="146"/>
    </location>
</feature>
<comment type="caution">
    <text evidence="3">The sequence shown here is derived from an EMBL/GenBank/DDBJ whole genome shotgun (WGS) entry which is preliminary data.</text>
</comment>
<sequence>MRRKLYGRIMERVEGPEAVVVTGMRRVGKTTLLKQVYDSIPSGNKIFLDLENPVNQKYFEEENYEAIRYQFEVLGISRSERAYIFLDEIQFVKNAPSVVKYLLDHYQFKFFLTGSSSFYLKNLFSESLAGRKIIYELSPLDFEEFLELKGAGLVRGGGKVTEAIYELFSPWYREYVEFGGFPGVVTKTAVEEKKEGLDDIFTAYFNKEVLGIGGFRNNQTVRDLILLLAARVGSRVEVAKLAAELGVTRVSVNDYLAFLEGTYFISLIGRYSTDRDVEARGAKKVYLCDSGLVNHLTRADWGKVFENAVYNQLRTRGEVKYYQRKSGAEIDFVVDGSAFEVKMNGDDRDRRKLEERAGELKLGERSLVSFEFTKAMAKYGFEL</sequence>
<dbReference type="Pfam" id="PF13173">
    <property type="entry name" value="AAA_14"/>
    <property type="match status" value="1"/>
</dbReference>
<dbReference type="EMBL" id="METE01000015">
    <property type="protein sequence ID" value="OGB84953.1"/>
    <property type="molecule type" value="Genomic_DNA"/>
</dbReference>
<dbReference type="AlphaFoldDB" id="A0A1F4PM65"/>
<name>A0A1F4PM65_UNCK3</name>
<dbReference type="STRING" id="1798539.A2994_03950"/>
<dbReference type="InterPro" id="IPR041682">
    <property type="entry name" value="AAA_14"/>
</dbReference>
<gene>
    <name evidence="3" type="ORF">A2994_03950</name>
</gene>
<dbReference type="PANTHER" id="PTHR33295">
    <property type="entry name" value="ATPASE"/>
    <property type="match status" value="1"/>
</dbReference>
<evidence type="ECO:0000313" key="3">
    <source>
        <dbReference type="EMBL" id="OGB84953.1"/>
    </source>
</evidence>
<dbReference type="SUPFAM" id="SSF52540">
    <property type="entry name" value="P-loop containing nucleoside triphosphate hydrolases"/>
    <property type="match status" value="1"/>
</dbReference>
<organism evidence="3 4">
    <name type="scientific">candidate division Kazan bacterium RIFCSPLOWO2_01_FULL_48_13</name>
    <dbReference type="NCBI Taxonomy" id="1798539"/>
    <lineage>
        <taxon>Bacteria</taxon>
        <taxon>Bacteria division Kazan-3B-28</taxon>
    </lineage>
</organism>
<feature type="domain" description="DUF4143" evidence="2">
    <location>
        <begin position="208"/>
        <end position="343"/>
    </location>
</feature>
<evidence type="ECO:0000313" key="4">
    <source>
        <dbReference type="Proteomes" id="UP000179010"/>
    </source>
</evidence>
<dbReference type="Pfam" id="PF13635">
    <property type="entry name" value="DUF4143"/>
    <property type="match status" value="1"/>
</dbReference>
<reference evidence="3 4" key="1">
    <citation type="journal article" date="2016" name="Nat. Commun.">
        <title>Thousands of microbial genomes shed light on interconnected biogeochemical processes in an aquifer system.</title>
        <authorList>
            <person name="Anantharaman K."/>
            <person name="Brown C.T."/>
            <person name="Hug L.A."/>
            <person name="Sharon I."/>
            <person name="Castelle C.J."/>
            <person name="Probst A.J."/>
            <person name="Thomas B.C."/>
            <person name="Singh A."/>
            <person name="Wilkins M.J."/>
            <person name="Karaoz U."/>
            <person name="Brodie E.L."/>
            <person name="Williams K.H."/>
            <person name="Hubbard S.S."/>
            <person name="Banfield J.F."/>
        </authorList>
    </citation>
    <scope>NUCLEOTIDE SEQUENCE [LARGE SCALE GENOMIC DNA]</scope>
</reference>
<dbReference type="InterPro" id="IPR027417">
    <property type="entry name" value="P-loop_NTPase"/>
</dbReference>